<comment type="caution">
    <text evidence="7">The sequence shown here is derived from an EMBL/GenBank/DDBJ whole genome shotgun (WGS) entry which is preliminary data.</text>
</comment>
<dbReference type="SUPFAM" id="SSF103473">
    <property type="entry name" value="MFS general substrate transporter"/>
    <property type="match status" value="1"/>
</dbReference>
<dbReference type="EMBL" id="SMKX01000014">
    <property type="protein sequence ID" value="TDD61519.1"/>
    <property type="molecule type" value="Genomic_DNA"/>
</dbReference>
<dbReference type="Proteomes" id="UP000295124">
    <property type="component" value="Unassembled WGS sequence"/>
</dbReference>
<dbReference type="PANTHER" id="PTHR23513:SF11">
    <property type="entry name" value="STAPHYLOFERRIN A TRANSPORTER"/>
    <property type="match status" value="1"/>
</dbReference>
<accession>A0A4R4ZU76</accession>
<keyword evidence="5 6" id="KW-0472">Membrane</keyword>
<dbReference type="OrthoDB" id="4528313at2"/>
<feature type="transmembrane region" description="Helical" evidence="6">
    <location>
        <begin position="15"/>
        <end position="36"/>
    </location>
</feature>
<evidence type="ECO:0000256" key="5">
    <source>
        <dbReference type="ARBA" id="ARBA00023136"/>
    </source>
</evidence>
<evidence type="ECO:0000313" key="7">
    <source>
        <dbReference type="EMBL" id="TDD61519.1"/>
    </source>
</evidence>
<evidence type="ECO:0000313" key="8">
    <source>
        <dbReference type="Proteomes" id="UP000295124"/>
    </source>
</evidence>
<dbReference type="Pfam" id="PF07690">
    <property type="entry name" value="MFS_1"/>
    <property type="match status" value="1"/>
</dbReference>
<reference evidence="7 8" key="1">
    <citation type="submission" date="2019-03" db="EMBL/GenBank/DDBJ databases">
        <title>Draft genome sequences of novel Actinobacteria.</title>
        <authorList>
            <person name="Sahin N."/>
            <person name="Ay H."/>
            <person name="Saygin H."/>
        </authorList>
    </citation>
    <scope>NUCLEOTIDE SEQUENCE [LARGE SCALE GENOMIC DNA]</scope>
    <source>
        <strain evidence="7 8">JCM 13523</strain>
    </source>
</reference>
<organism evidence="7 8">
    <name type="scientific">Kribbella antibiotica</name>
    <dbReference type="NCBI Taxonomy" id="190195"/>
    <lineage>
        <taxon>Bacteria</taxon>
        <taxon>Bacillati</taxon>
        <taxon>Actinomycetota</taxon>
        <taxon>Actinomycetes</taxon>
        <taxon>Propionibacteriales</taxon>
        <taxon>Kribbellaceae</taxon>
        <taxon>Kribbella</taxon>
    </lineage>
</organism>
<feature type="transmembrane region" description="Helical" evidence="6">
    <location>
        <begin position="156"/>
        <end position="185"/>
    </location>
</feature>
<evidence type="ECO:0000256" key="1">
    <source>
        <dbReference type="ARBA" id="ARBA00004651"/>
    </source>
</evidence>
<protein>
    <submittedName>
        <fullName evidence="7">MFS transporter</fullName>
    </submittedName>
</protein>
<dbReference type="GO" id="GO:0005886">
    <property type="term" value="C:plasma membrane"/>
    <property type="evidence" value="ECO:0007669"/>
    <property type="project" value="UniProtKB-SubCell"/>
</dbReference>
<evidence type="ECO:0000256" key="3">
    <source>
        <dbReference type="ARBA" id="ARBA00022692"/>
    </source>
</evidence>
<keyword evidence="3 6" id="KW-0812">Transmembrane</keyword>
<keyword evidence="4 6" id="KW-1133">Transmembrane helix</keyword>
<comment type="subcellular location">
    <subcellularLocation>
        <location evidence="1">Cell membrane</location>
        <topology evidence="1">Multi-pass membrane protein</topology>
    </subcellularLocation>
</comment>
<feature type="transmembrane region" description="Helical" evidence="6">
    <location>
        <begin position="297"/>
        <end position="323"/>
    </location>
</feature>
<keyword evidence="8" id="KW-1185">Reference proteome</keyword>
<evidence type="ECO:0000256" key="4">
    <source>
        <dbReference type="ARBA" id="ARBA00022989"/>
    </source>
</evidence>
<feature type="transmembrane region" description="Helical" evidence="6">
    <location>
        <begin position="358"/>
        <end position="385"/>
    </location>
</feature>
<dbReference type="InterPro" id="IPR036259">
    <property type="entry name" value="MFS_trans_sf"/>
</dbReference>
<dbReference type="CDD" id="cd06173">
    <property type="entry name" value="MFS_MefA_like"/>
    <property type="match status" value="1"/>
</dbReference>
<name>A0A4R4ZU76_9ACTN</name>
<feature type="transmembrane region" description="Helical" evidence="6">
    <location>
        <begin position="80"/>
        <end position="104"/>
    </location>
</feature>
<dbReference type="AlphaFoldDB" id="A0A4R4ZU76"/>
<evidence type="ECO:0000256" key="6">
    <source>
        <dbReference type="SAM" id="Phobius"/>
    </source>
</evidence>
<dbReference type="RefSeq" id="WP_132166419.1">
    <property type="nucleotide sequence ID" value="NZ_SMKX01000014.1"/>
</dbReference>
<feature type="transmembrane region" description="Helical" evidence="6">
    <location>
        <begin position="48"/>
        <end position="68"/>
    </location>
</feature>
<sequence>MSGDLWRVVPFRYQFAAQATSMAGSTLSPVALSLGLLQLTGSPRTLSLVLAAQAVPTVVFLLVGGVWADRLPRHKVMVCANLVTAVTQGCLGIMLLTGAFHLWLAMGLQFIAGTALAFYFPSTLGLTALTVPAHLLQRANAMLSLTRSTAGGVGPLVAGLLVVSAGAGWALVADGVTFLASAALLARLKLPKQIRATQDDVQASFLTDLRDGFREVTRRAWVWSSITAFMFTHLASAIFMVLGPVLLLRRDHGVFGWAAVIAGLSVGQVVGDFAALRLTVQRPLVVARVVELLSVPALVGLAFGAPIWLLVIAAVCGGIALTLPDALWLTTMQGHLPKDSLSRVSSYDWLGSLALRPLGYVSAAALAAVIGTTTTFIVAATLIVLTRIGGLCLPDVRALTNRAPKEAVG</sequence>
<dbReference type="Gene3D" id="1.20.1250.20">
    <property type="entry name" value="MFS general substrate transporter like domains"/>
    <property type="match status" value="1"/>
</dbReference>
<evidence type="ECO:0000256" key="2">
    <source>
        <dbReference type="ARBA" id="ARBA00022475"/>
    </source>
</evidence>
<proteinExistence type="predicted"/>
<feature type="transmembrane region" description="Helical" evidence="6">
    <location>
        <begin position="254"/>
        <end position="276"/>
    </location>
</feature>
<dbReference type="InterPro" id="IPR011701">
    <property type="entry name" value="MFS"/>
</dbReference>
<keyword evidence="2" id="KW-1003">Cell membrane</keyword>
<gene>
    <name evidence="7" type="ORF">E1263_07405</name>
</gene>
<dbReference type="GO" id="GO:0022857">
    <property type="term" value="F:transmembrane transporter activity"/>
    <property type="evidence" value="ECO:0007669"/>
    <property type="project" value="InterPro"/>
</dbReference>
<feature type="transmembrane region" description="Helical" evidence="6">
    <location>
        <begin position="116"/>
        <end position="136"/>
    </location>
</feature>
<feature type="transmembrane region" description="Helical" evidence="6">
    <location>
        <begin position="220"/>
        <end position="242"/>
    </location>
</feature>
<dbReference type="PANTHER" id="PTHR23513">
    <property type="entry name" value="INTEGRAL MEMBRANE EFFLUX PROTEIN-RELATED"/>
    <property type="match status" value="1"/>
</dbReference>